<feature type="repeat" description="WD" evidence="3">
    <location>
        <begin position="943"/>
        <end position="969"/>
    </location>
</feature>
<dbReference type="STRING" id="1157616.A0A1Z5TLJ1"/>
<feature type="compositionally biased region" description="Acidic residues" evidence="4">
    <location>
        <begin position="838"/>
        <end position="888"/>
    </location>
</feature>
<evidence type="ECO:0000256" key="1">
    <source>
        <dbReference type="ARBA" id="ARBA00022574"/>
    </source>
</evidence>
<feature type="repeat" description="WD" evidence="3">
    <location>
        <begin position="92"/>
        <end position="135"/>
    </location>
</feature>
<comment type="caution">
    <text evidence="5">The sequence shown here is derived from an EMBL/GenBank/DDBJ whole genome shotgun (WGS) entry which is preliminary data.</text>
</comment>
<dbReference type="InterPro" id="IPR036322">
    <property type="entry name" value="WD40_repeat_dom_sf"/>
</dbReference>
<dbReference type="PROSITE" id="PS50082">
    <property type="entry name" value="WD_REPEATS_2"/>
    <property type="match status" value="4"/>
</dbReference>
<dbReference type="VEuPathDB" id="FungiDB:BTJ68_02628"/>
<organism evidence="5 6">
    <name type="scientific">Hortaea werneckii EXF-2000</name>
    <dbReference type="NCBI Taxonomy" id="1157616"/>
    <lineage>
        <taxon>Eukaryota</taxon>
        <taxon>Fungi</taxon>
        <taxon>Dikarya</taxon>
        <taxon>Ascomycota</taxon>
        <taxon>Pezizomycotina</taxon>
        <taxon>Dothideomycetes</taxon>
        <taxon>Dothideomycetidae</taxon>
        <taxon>Mycosphaerellales</taxon>
        <taxon>Teratosphaeriaceae</taxon>
        <taxon>Hortaea</taxon>
    </lineage>
</organism>
<dbReference type="InParanoid" id="A0A1Z5TLJ1"/>
<dbReference type="SMART" id="SM00320">
    <property type="entry name" value="WD40"/>
    <property type="match status" value="6"/>
</dbReference>
<feature type="region of interest" description="Disordered" evidence="4">
    <location>
        <begin position="276"/>
        <end position="298"/>
    </location>
</feature>
<feature type="region of interest" description="Disordered" evidence="4">
    <location>
        <begin position="358"/>
        <end position="418"/>
    </location>
</feature>
<evidence type="ECO:0000256" key="4">
    <source>
        <dbReference type="SAM" id="MobiDB-lite"/>
    </source>
</evidence>
<dbReference type="OrthoDB" id="4869960at2759"/>
<evidence type="ECO:0000313" key="5">
    <source>
        <dbReference type="EMBL" id="OTA36791.1"/>
    </source>
</evidence>
<keyword evidence="2" id="KW-0677">Repeat</keyword>
<keyword evidence="1 3" id="KW-0853">WD repeat</keyword>
<dbReference type="EMBL" id="MUNK01000027">
    <property type="protein sequence ID" value="OTA36791.1"/>
    <property type="molecule type" value="Genomic_DNA"/>
</dbReference>
<dbReference type="PANTHER" id="PTHR15574">
    <property type="entry name" value="WD REPEAT DOMAIN-CONTAINING FAMILY"/>
    <property type="match status" value="1"/>
</dbReference>
<evidence type="ECO:0000256" key="3">
    <source>
        <dbReference type="PROSITE-ProRule" id="PRU00221"/>
    </source>
</evidence>
<dbReference type="AlphaFoldDB" id="A0A1Z5TLJ1"/>
<sequence length="1157" mass="127082">MKDDWQVSLLQRQLASPAVRAYSHRTLYGCRPLIADLDIVNELDGHSGCVNALSWSKSGNLLASGSDDQHLNIHTYQPHDATEQFKLSTTVATGHTQNIFSVKFMPHHNDRTVITAAGDGEVRIFDLEYAGAAREASTASSVASEGRRRGRNTIYNGVRYLSDGDTDCRVYRSHGDRVKRIVTESSPFLFLTCSEDGEVRQWDLRQPSSAYPLPRHGRYGGMIGDSGVPPPLISYKRYNLDLNTISRSPSQPHYIALGGAHLHAFLHDRRMTGRDRMREAGKLSPSTTTSSDADEAAMNQATQCVRKFAPKGQQRMKRSENGHITACKISDARPNEMVVSWSGDHIYSFDLVRSPDADEMARARESNVQERKDKEAKVGRTGKRKRKAAAASDVSLGREGTERGSSRPRTGSGDGENAALRVRYQNGQSEDIPLSGEHGRAATAGLNNKQRRARDIAKTTVRIRSALFGTDAEVASTSPVGRWTLALGQCASIMSDLDEVMREWRYPVDPEPEDVIYQQTLRRNRESSRRFVQASGTLARVLGGKLRTGGSDPSSFLTHFTTIQARSNDLEPDRKEVFGYDFLKAILLWLESGVGNLIEGFTRPSEMLPTVKAAKRLPIPEAEASTEAIDEYLTPYLLRLASDEHVVNVEANRFLTDEERQLFPTEKAAVLAFAQALKIPFEDLSSAVVLAEGEGRVQAQDRATAQGFWGRKVGRGVLLNAAHGVNFVYVDRAFGGLGRVVRTAEEVEAALEGIGGDVSGEEERAVESVQVTGADGEDIDGATAEDVAEAIREQRRGSASSSDADVDMTSENSELVDPEQLVQGAARSATGETASNTETEEMIDLDLGEAEDSDDDEEDDDENDDEDDEESEDSSTEDESEAEDEEDGVPNLGFPRFMFRSAFERRRRKEKVEADVPCVPYTQRYRGHCNVRTVKDVNYFGLNDEYVVSGSDDGNLFIWETHTGKLVNILEGDGEVVNVVQGHPYETMMAVSGIDHTIKIFSPDARARAKARLGDGISAHDPSQFSSLAYPARIGRRVPPYRSHDGSEPPGLIPSETAVHDTVLPEEEDEEFVAPSGLQSRKRMQNAHQITSSNDRDREGGNSDAFITRGMLAQIAARIRAHRAATGEVPGQGDGGGDEGEEGPRRIILSDDTCVLQ</sequence>
<name>A0A1Z5TLJ1_HORWE</name>
<feature type="region of interest" description="Disordered" evidence="4">
    <location>
        <begin position="1075"/>
        <end position="1104"/>
    </location>
</feature>
<reference evidence="5 6" key="1">
    <citation type="submission" date="2017-01" db="EMBL/GenBank/DDBJ databases">
        <title>The recent genome duplication of the halophilic yeast Hortaea werneckii: insights from long-read sequencing.</title>
        <authorList>
            <person name="Sinha S."/>
            <person name="Flibotte S."/>
            <person name="Neira M."/>
            <person name="Lenassi M."/>
            <person name="Gostincar C."/>
            <person name="Stajich J.E."/>
            <person name="Nislow C.E."/>
        </authorList>
    </citation>
    <scope>NUCLEOTIDE SEQUENCE [LARGE SCALE GENOMIC DNA]</scope>
    <source>
        <strain evidence="5 6">EXF-2000</strain>
    </source>
</reference>
<dbReference type="SUPFAM" id="SSF50978">
    <property type="entry name" value="WD40 repeat-like"/>
    <property type="match status" value="1"/>
</dbReference>
<dbReference type="PANTHER" id="PTHR15574:SF40">
    <property type="entry name" value="WD AND TETRATRICOPEPTIDE REPEATS PROTEIN 1"/>
    <property type="match status" value="1"/>
</dbReference>
<dbReference type="GO" id="GO:0080008">
    <property type="term" value="C:Cul4-RING E3 ubiquitin ligase complex"/>
    <property type="evidence" value="ECO:0007669"/>
    <property type="project" value="TreeGrafter"/>
</dbReference>
<feature type="region of interest" description="Disordered" evidence="4">
    <location>
        <begin position="1124"/>
        <end position="1157"/>
    </location>
</feature>
<protein>
    <submittedName>
        <fullName evidence="5">Uncharacterized protein</fullName>
    </submittedName>
</protein>
<dbReference type="Pfam" id="PF00400">
    <property type="entry name" value="WD40"/>
    <property type="match status" value="4"/>
</dbReference>
<keyword evidence="6" id="KW-1185">Reference proteome</keyword>
<feature type="repeat" description="WD" evidence="3">
    <location>
        <begin position="43"/>
        <end position="73"/>
    </location>
</feature>
<feature type="compositionally biased region" description="Basic and acidic residues" evidence="4">
    <location>
        <begin position="358"/>
        <end position="378"/>
    </location>
</feature>
<dbReference type="GO" id="GO:0045717">
    <property type="term" value="P:negative regulation of fatty acid biosynthetic process"/>
    <property type="evidence" value="ECO:0007669"/>
    <property type="project" value="TreeGrafter"/>
</dbReference>
<dbReference type="InterPro" id="IPR001680">
    <property type="entry name" value="WD40_rpt"/>
</dbReference>
<dbReference type="Gene3D" id="2.130.10.10">
    <property type="entry name" value="YVTN repeat-like/Quinoprotein amine dehydrogenase"/>
    <property type="match status" value="3"/>
</dbReference>
<accession>A0A1Z5TLJ1</accession>
<dbReference type="GO" id="GO:0005737">
    <property type="term" value="C:cytoplasm"/>
    <property type="evidence" value="ECO:0007669"/>
    <property type="project" value="TreeGrafter"/>
</dbReference>
<dbReference type="InterPro" id="IPR015943">
    <property type="entry name" value="WD40/YVTN_repeat-like_dom_sf"/>
</dbReference>
<feature type="region of interest" description="Disordered" evidence="4">
    <location>
        <begin position="792"/>
        <end position="893"/>
    </location>
</feature>
<feature type="compositionally biased region" description="Polar residues" evidence="4">
    <location>
        <begin position="797"/>
        <end position="813"/>
    </location>
</feature>
<dbReference type="InterPro" id="IPR045151">
    <property type="entry name" value="DCAF8"/>
</dbReference>
<proteinExistence type="predicted"/>
<gene>
    <name evidence="5" type="ORF">BTJ68_02628</name>
</gene>
<evidence type="ECO:0000313" key="6">
    <source>
        <dbReference type="Proteomes" id="UP000194280"/>
    </source>
</evidence>
<dbReference type="Proteomes" id="UP000194280">
    <property type="component" value="Unassembled WGS sequence"/>
</dbReference>
<evidence type="ECO:0000256" key="2">
    <source>
        <dbReference type="ARBA" id="ARBA00022737"/>
    </source>
</evidence>
<feature type="repeat" description="WD" evidence="3">
    <location>
        <begin position="171"/>
        <end position="212"/>
    </location>
</feature>
<dbReference type="PROSITE" id="PS50294">
    <property type="entry name" value="WD_REPEATS_REGION"/>
    <property type="match status" value="2"/>
</dbReference>